<name>C7Q0X9_CATAD</name>
<proteinExistence type="inferred from homology"/>
<evidence type="ECO:0000313" key="5">
    <source>
        <dbReference type="Proteomes" id="UP000000851"/>
    </source>
</evidence>
<dbReference type="HOGENOM" id="CLU_040416_1_2_11"/>
<dbReference type="Pfam" id="PF02545">
    <property type="entry name" value="Maf"/>
    <property type="match status" value="1"/>
</dbReference>
<dbReference type="OrthoDB" id="3527985at2"/>
<reference evidence="4 5" key="1">
    <citation type="journal article" date="2009" name="Stand. Genomic Sci.">
        <title>Complete genome sequence of Catenulispora acidiphila type strain (ID 139908).</title>
        <authorList>
            <person name="Copeland A."/>
            <person name="Lapidus A."/>
            <person name="Glavina Del Rio T."/>
            <person name="Nolan M."/>
            <person name="Lucas S."/>
            <person name="Chen F."/>
            <person name="Tice H."/>
            <person name="Cheng J.F."/>
            <person name="Bruce D."/>
            <person name="Goodwin L."/>
            <person name="Pitluck S."/>
            <person name="Mikhailova N."/>
            <person name="Pati A."/>
            <person name="Ivanova N."/>
            <person name="Mavromatis K."/>
            <person name="Chen A."/>
            <person name="Palaniappan K."/>
            <person name="Chain P."/>
            <person name="Land M."/>
            <person name="Hauser L."/>
            <person name="Chang Y.J."/>
            <person name="Jeffries C.D."/>
            <person name="Chertkov O."/>
            <person name="Brettin T."/>
            <person name="Detter J.C."/>
            <person name="Han C."/>
            <person name="Ali Z."/>
            <person name="Tindall B.J."/>
            <person name="Goker M."/>
            <person name="Bristow J."/>
            <person name="Eisen J.A."/>
            <person name="Markowitz V."/>
            <person name="Hugenholtz P."/>
            <person name="Kyrpides N.C."/>
            <person name="Klenk H.P."/>
        </authorList>
    </citation>
    <scope>NUCLEOTIDE SEQUENCE [LARGE SCALE GENOMIC DNA]</scope>
    <source>
        <strain evidence="5">DSM 44928 / JCM 14897 / NBRC 102108 / NRRL B-24433 / ID139908</strain>
    </source>
</reference>
<dbReference type="HAMAP" id="MF_00528">
    <property type="entry name" value="Maf"/>
    <property type="match status" value="1"/>
</dbReference>
<dbReference type="EC" id="3.6.1.9" evidence="3"/>
<evidence type="ECO:0000256" key="1">
    <source>
        <dbReference type="ARBA" id="ARBA00001968"/>
    </source>
</evidence>
<dbReference type="PIRSF" id="PIRSF006305">
    <property type="entry name" value="Maf"/>
    <property type="match status" value="1"/>
</dbReference>
<keyword evidence="5" id="KW-1185">Reference proteome</keyword>
<dbReference type="GO" id="GO:0047429">
    <property type="term" value="F:nucleoside triphosphate diphosphatase activity"/>
    <property type="evidence" value="ECO:0007669"/>
    <property type="project" value="UniProtKB-EC"/>
</dbReference>
<comment type="catalytic activity">
    <reaction evidence="3">
        <text>a ribonucleoside 5'-triphosphate + H2O = a ribonucleoside 5'-phosphate + diphosphate + H(+)</text>
        <dbReference type="Rhea" id="RHEA:23996"/>
        <dbReference type="ChEBI" id="CHEBI:15377"/>
        <dbReference type="ChEBI" id="CHEBI:15378"/>
        <dbReference type="ChEBI" id="CHEBI:33019"/>
        <dbReference type="ChEBI" id="CHEBI:58043"/>
        <dbReference type="ChEBI" id="CHEBI:61557"/>
        <dbReference type="EC" id="3.6.1.9"/>
    </reaction>
</comment>
<dbReference type="eggNOG" id="COG0424">
    <property type="taxonomic scope" value="Bacteria"/>
</dbReference>
<comment type="function">
    <text evidence="3">Nucleoside triphosphate pyrophosphatase. May have a dual role in cell division arrest and in preventing the incorporation of modified nucleotides into cellular nucleic acids.</text>
</comment>
<dbReference type="InterPro" id="IPR029001">
    <property type="entry name" value="ITPase-like_fam"/>
</dbReference>
<dbReference type="STRING" id="479433.Caci_0823"/>
<sequence length="211" mass="22117">MSTTPPPIVLASASPARLSLLRRAGFDPRVLVSGVDEDAVEDALGPQATPAEVALALGQAKCRAVAALPETAGALVIGCDSVLEFEGRPLGKPDTPEEAVARWYAMRGRSGVLLTGHWLVDRATGKEAGEVAATVVHFGEPSDEEILAYVATGEPLRVAGAFTIDGLGGAFVERLEGDHSNVIGLSKPLLRKLMADLGLNYTAYWSPSEED</sequence>
<accession>C7Q0X9</accession>
<comment type="subcellular location">
    <subcellularLocation>
        <location evidence="3">Cytoplasm</location>
    </subcellularLocation>
</comment>
<dbReference type="EMBL" id="CP001700">
    <property type="protein sequence ID" value="ACU69757.1"/>
    <property type="molecule type" value="Genomic_DNA"/>
</dbReference>
<gene>
    <name evidence="4" type="ordered locus">Caci_0823</name>
</gene>
<dbReference type="Proteomes" id="UP000000851">
    <property type="component" value="Chromosome"/>
</dbReference>
<keyword evidence="3" id="KW-0546">Nucleotide metabolism</keyword>
<dbReference type="GO" id="GO:0005737">
    <property type="term" value="C:cytoplasm"/>
    <property type="evidence" value="ECO:0007669"/>
    <property type="project" value="UniProtKB-SubCell"/>
</dbReference>
<evidence type="ECO:0000256" key="3">
    <source>
        <dbReference type="HAMAP-Rule" id="MF_00528"/>
    </source>
</evidence>
<dbReference type="CDD" id="cd00555">
    <property type="entry name" value="Maf"/>
    <property type="match status" value="1"/>
</dbReference>
<organism evidence="4 5">
    <name type="scientific">Catenulispora acidiphila (strain DSM 44928 / JCM 14897 / NBRC 102108 / NRRL B-24433 / ID139908)</name>
    <dbReference type="NCBI Taxonomy" id="479433"/>
    <lineage>
        <taxon>Bacteria</taxon>
        <taxon>Bacillati</taxon>
        <taxon>Actinomycetota</taxon>
        <taxon>Actinomycetes</taxon>
        <taxon>Catenulisporales</taxon>
        <taxon>Catenulisporaceae</taxon>
        <taxon>Catenulispora</taxon>
    </lineage>
</organism>
<evidence type="ECO:0000313" key="4">
    <source>
        <dbReference type="EMBL" id="ACU69757.1"/>
    </source>
</evidence>
<dbReference type="SUPFAM" id="SSF52972">
    <property type="entry name" value="ITPase-like"/>
    <property type="match status" value="1"/>
</dbReference>
<comment type="caution">
    <text evidence="3">Lacks conserved residue(s) required for the propagation of feature annotation.</text>
</comment>
<dbReference type="NCBIfam" id="TIGR00172">
    <property type="entry name" value="maf"/>
    <property type="match status" value="1"/>
</dbReference>
<protein>
    <recommendedName>
        <fullName evidence="3">Nucleoside triphosphate pyrophosphatase</fullName>
        <ecNumber evidence="3">3.6.1.9</ecNumber>
    </recommendedName>
    <alternativeName>
        <fullName evidence="3">Nucleotide pyrophosphatase</fullName>
        <shortName evidence="3">Nucleotide PPase</shortName>
    </alternativeName>
</protein>
<dbReference type="InterPro" id="IPR003697">
    <property type="entry name" value="Maf-like"/>
</dbReference>
<dbReference type="FunCoup" id="C7Q0X9">
    <property type="interactions" value="259"/>
</dbReference>
<dbReference type="GO" id="GO:0009117">
    <property type="term" value="P:nucleotide metabolic process"/>
    <property type="evidence" value="ECO:0007669"/>
    <property type="project" value="UniProtKB-KW"/>
</dbReference>
<dbReference type="KEGG" id="cai:Caci_0823"/>
<feature type="active site" description="Proton acceptor" evidence="3">
    <location>
        <position position="80"/>
    </location>
</feature>
<dbReference type="Gene3D" id="3.90.950.10">
    <property type="match status" value="1"/>
</dbReference>
<dbReference type="PANTHER" id="PTHR43213">
    <property type="entry name" value="BIFUNCTIONAL DTTP/UTP PYROPHOSPHATASE/METHYLTRANSFERASE PROTEIN-RELATED"/>
    <property type="match status" value="1"/>
</dbReference>
<dbReference type="InParanoid" id="C7Q0X9"/>
<comment type="cofactor">
    <cofactor evidence="1 3">
        <name>a divalent metal cation</name>
        <dbReference type="ChEBI" id="CHEBI:60240"/>
    </cofactor>
</comment>
<comment type="catalytic activity">
    <reaction evidence="3">
        <text>a 2'-deoxyribonucleoside 5'-triphosphate + H2O = a 2'-deoxyribonucleoside 5'-phosphate + diphosphate + H(+)</text>
        <dbReference type="Rhea" id="RHEA:44644"/>
        <dbReference type="ChEBI" id="CHEBI:15377"/>
        <dbReference type="ChEBI" id="CHEBI:15378"/>
        <dbReference type="ChEBI" id="CHEBI:33019"/>
        <dbReference type="ChEBI" id="CHEBI:61560"/>
        <dbReference type="ChEBI" id="CHEBI:65317"/>
        <dbReference type="EC" id="3.6.1.9"/>
    </reaction>
</comment>
<keyword evidence="3" id="KW-0963">Cytoplasm</keyword>
<dbReference type="AlphaFoldDB" id="C7Q0X9"/>
<dbReference type="RefSeq" id="WP_012785052.1">
    <property type="nucleotide sequence ID" value="NC_013131.1"/>
</dbReference>
<comment type="similarity">
    <text evidence="3">Belongs to the Maf family.</text>
</comment>
<keyword evidence="2 3" id="KW-0378">Hydrolase</keyword>
<dbReference type="PANTHER" id="PTHR43213:SF5">
    <property type="entry name" value="BIFUNCTIONAL DTTP_UTP PYROPHOSPHATASE_METHYLTRANSFERASE PROTEIN-RELATED"/>
    <property type="match status" value="1"/>
</dbReference>
<evidence type="ECO:0000256" key="2">
    <source>
        <dbReference type="ARBA" id="ARBA00022801"/>
    </source>
</evidence>